<dbReference type="EMBL" id="JAKXMK010000002">
    <property type="protein sequence ID" value="MCH6164373.1"/>
    <property type="molecule type" value="Genomic_DNA"/>
</dbReference>
<evidence type="ECO:0000313" key="2">
    <source>
        <dbReference type="Proteomes" id="UP001299970"/>
    </source>
</evidence>
<reference evidence="1 2" key="1">
    <citation type="submission" date="2022-03" db="EMBL/GenBank/DDBJ databases">
        <title>Pseudonocardia alaer sp. nov., a novel actinomycete isolated from reed forest soil.</title>
        <authorList>
            <person name="Wang L."/>
        </authorList>
    </citation>
    <scope>NUCLEOTIDE SEQUENCE [LARGE SCALE GENOMIC DNA]</scope>
    <source>
        <strain evidence="1 2">Y-16303</strain>
        <plasmid evidence="1">unnamed</plasmid>
    </source>
</reference>
<dbReference type="RefSeq" id="WP_241034573.1">
    <property type="nucleotide sequence ID" value="NZ_BAAAJF010000034.1"/>
</dbReference>
<dbReference type="Proteomes" id="UP001299970">
    <property type="component" value="Unassembled WGS sequence"/>
</dbReference>
<proteinExistence type="predicted"/>
<name>A0ABS9T769_9PSEU</name>
<accession>A0ABS9T769</accession>
<organism evidence="1 2">
    <name type="scientific">Pseudonocardia alaniniphila</name>
    <dbReference type="NCBI Taxonomy" id="75291"/>
    <lineage>
        <taxon>Bacteria</taxon>
        <taxon>Bacillati</taxon>
        <taxon>Actinomycetota</taxon>
        <taxon>Actinomycetes</taxon>
        <taxon>Pseudonocardiales</taxon>
        <taxon>Pseudonocardiaceae</taxon>
        <taxon>Pseudonocardia</taxon>
    </lineage>
</organism>
<sequence>MGDPVKAAKVIADVAEAAEQPMRLQIGADCVARVEEQLSHIRARRLAHRRGLHCLRRGTCLTGAVYVARRRPQ</sequence>
<keyword evidence="2" id="KW-1185">Reference proteome</keyword>
<evidence type="ECO:0000313" key="1">
    <source>
        <dbReference type="EMBL" id="MCH6164373.1"/>
    </source>
</evidence>
<geneLocation type="plasmid" evidence="1">
    <name>unnamed</name>
</geneLocation>
<keyword evidence="1" id="KW-0614">Plasmid</keyword>
<gene>
    <name evidence="1" type="ORF">MMF94_01660</name>
</gene>
<protein>
    <submittedName>
        <fullName evidence="1">Uncharacterized protein</fullName>
    </submittedName>
</protein>
<comment type="caution">
    <text evidence="1">The sequence shown here is derived from an EMBL/GenBank/DDBJ whole genome shotgun (WGS) entry which is preliminary data.</text>
</comment>